<dbReference type="KEGG" id="spir:CWM47_21905"/>
<dbReference type="AlphaFoldDB" id="A0A2K8Z316"/>
<reference evidence="2 3" key="1">
    <citation type="submission" date="2017-11" db="EMBL/GenBank/DDBJ databases">
        <title>Taxonomic description and genome sequences of Spirosoma HA7 sp. nov., isolated from pollen microhabitat of Corylus avellana.</title>
        <authorList>
            <person name="Ambika Manirajan B."/>
            <person name="Suarez C."/>
            <person name="Ratering S."/>
            <person name="Geissler-Plaum R."/>
            <person name="Cardinale M."/>
            <person name="Sylvia S."/>
        </authorList>
    </citation>
    <scope>NUCLEOTIDE SEQUENCE [LARGE SCALE GENOMIC DNA]</scope>
    <source>
        <strain evidence="2 3">HA7</strain>
    </source>
</reference>
<keyword evidence="3" id="KW-1185">Reference proteome</keyword>
<protein>
    <submittedName>
        <fullName evidence="2">Cbb3-type cytochrome oxidase assembly protein CcoS</fullName>
    </submittedName>
</protein>
<dbReference type="PANTHER" id="PTHR41532">
    <property type="entry name" value="FIXS PROTEIN"/>
    <property type="match status" value="1"/>
</dbReference>
<feature type="transmembrane region" description="Helical" evidence="1">
    <location>
        <begin position="6"/>
        <end position="24"/>
    </location>
</feature>
<dbReference type="NCBIfam" id="TIGR00847">
    <property type="entry name" value="ccoS"/>
    <property type="match status" value="1"/>
</dbReference>
<dbReference type="InterPro" id="IPR004714">
    <property type="entry name" value="Cyt_oxidase_maturation_cbb3"/>
</dbReference>
<name>A0A2K8Z316_9BACT</name>
<dbReference type="OrthoDB" id="9802763at2"/>
<keyword evidence="1" id="KW-1133">Transmembrane helix</keyword>
<gene>
    <name evidence="2" type="primary">ccoS</name>
    <name evidence="2" type="ORF">CWM47_21905</name>
</gene>
<dbReference type="EMBL" id="CP025096">
    <property type="protein sequence ID" value="AUD04262.1"/>
    <property type="molecule type" value="Genomic_DNA"/>
</dbReference>
<dbReference type="Proteomes" id="UP000232883">
    <property type="component" value="Chromosome"/>
</dbReference>
<dbReference type="Pfam" id="PF03597">
    <property type="entry name" value="FixS"/>
    <property type="match status" value="1"/>
</dbReference>
<keyword evidence="1" id="KW-0812">Transmembrane</keyword>
<evidence type="ECO:0000256" key="1">
    <source>
        <dbReference type="SAM" id="Phobius"/>
    </source>
</evidence>
<proteinExistence type="predicted"/>
<dbReference type="PANTHER" id="PTHR41532:SF1">
    <property type="entry name" value="FIXS PROTEIN"/>
    <property type="match status" value="1"/>
</dbReference>
<accession>A0A2K8Z316</accession>
<evidence type="ECO:0000313" key="2">
    <source>
        <dbReference type="EMBL" id="AUD04262.1"/>
    </source>
</evidence>
<evidence type="ECO:0000313" key="3">
    <source>
        <dbReference type="Proteomes" id="UP000232883"/>
    </source>
</evidence>
<sequence length="57" mass="6372">MHVIFFMIGISLLMAMGFLGAFLWSMRSGQQDDLYTPAMRMLVDDNEPTTASTDTPV</sequence>
<keyword evidence="1" id="KW-0472">Membrane</keyword>
<organism evidence="2 3">
    <name type="scientific">Spirosoma pollinicola</name>
    <dbReference type="NCBI Taxonomy" id="2057025"/>
    <lineage>
        <taxon>Bacteria</taxon>
        <taxon>Pseudomonadati</taxon>
        <taxon>Bacteroidota</taxon>
        <taxon>Cytophagia</taxon>
        <taxon>Cytophagales</taxon>
        <taxon>Cytophagaceae</taxon>
        <taxon>Spirosoma</taxon>
    </lineage>
</organism>